<dbReference type="SUPFAM" id="SSF56436">
    <property type="entry name" value="C-type lectin-like"/>
    <property type="match status" value="1"/>
</dbReference>
<dbReference type="AlphaFoldDB" id="A0A2C9CIU9"/>
<dbReference type="KEGG" id="kst:KSMBR1_3014"/>
<protein>
    <recommendedName>
        <fullName evidence="1">Sulfatase-modifying factor enzyme-like domain-containing protein</fullName>
    </recommendedName>
</protein>
<dbReference type="EMBL" id="LT934425">
    <property type="protein sequence ID" value="SOH05493.1"/>
    <property type="molecule type" value="Genomic_DNA"/>
</dbReference>
<name>A0A2C9CIU9_KUEST</name>
<dbReference type="InterPro" id="IPR016187">
    <property type="entry name" value="CTDL_fold"/>
</dbReference>
<dbReference type="InterPro" id="IPR051043">
    <property type="entry name" value="Sulfatase_Mod_Factor_Kinase"/>
</dbReference>
<feature type="domain" description="Sulfatase-modifying factor enzyme-like" evidence="1">
    <location>
        <begin position="27"/>
        <end position="309"/>
    </location>
</feature>
<evidence type="ECO:0000313" key="2">
    <source>
        <dbReference type="EMBL" id="SOH05493.1"/>
    </source>
</evidence>
<dbReference type="InterPro" id="IPR005532">
    <property type="entry name" value="SUMF_dom"/>
</dbReference>
<accession>A0A2C9CIU9</accession>
<dbReference type="Proteomes" id="UP000221734">
    <property type="component" value="Chromosome Kuenenia_stuttgartiensis_MBR1"/>
</dbReference>
<sequence length="312" mass="35587">MAEFFVAERGDCESMIKVYETGNVLFEDMILIPEGTFLMGSTKEDIEKLLEQDKSIETYRLNNEIPQREIFLSAYYIDKYPVTNAQFSQFIEANGYKKKLYWSEAGWQYVLDFNPSGSNDIDAILQGDKDCPAVNISWYEAEAFANWAGKRLPTEAEWEKAARGADGRIYPWGNDFDKTRLNCAEAKIEKSTPVTQYPQGQSVYGCFDMAGNVWEWIKDWYDSQYYHNAPDKNPQGPDVPEEKPYSGRPEEVGVSIYELKPSLSKTLATCKVIRGGSWNGSGIVHIRCANRDYDEPSFKSDIIGFRCAKSIE</sequence>
<evidence type="ECO:0000313" key="3">
    <source>
        <dbReference type="Proteomes" id="UP000221734"/>
    </source>
</evidence>
<evidence type="ECO:0000259" key="1">
    <source>
        <dbReference type="Pfam" id="PF03781"/>
    </source>
</evidence>
<dbReference type="GO" id="GO:0120147">
    <property type="term" value="F:formylglycine-generating oxidase activity"/>
    <property type="evidence" value="ECO:0007669"/>
    <property type="project" value="TreeGrafter"/>
</dbReference>
<proteinExistence type="predicted"/>
<dbReference type="Pfam" id="PF03781">
    <property type="entry name" value="FGE-sulfatase"/>
    <property type="match status" value="1"/>
</dbReference>
<dbReference type="Gene3D" id="3.90.1580.10">
    <property type="entry name" value="paralog of FGE (formylglycine-generating enzyme)"/>
    <property type="match status" value="1"/>
</dbReference>
<organism evidence="2 3">
    <name type="scientific">Kuenenia stuttgartiensis</name>
    <dbReference type="NCBI Taxonomy" id="174633"/>
    <lineage>
        <taxon>Bacteria</taxon>
        <taxon>Pseudomonadati</taxon>
        <taxon>Planctomycetota</taxon>
        <taxon>Candidatus Brocadiia</taxon>
        <taxon>Candidatus Brocadiales</taxon>
        <taxon>Candidatus Brocadiaceae</taxon>
        <taxon>Candidatus Kuenenia</taxon>
    </lineage>
</organism>
<keyword evidence="3" id="KW-1185">Reference proteome</keyword>
<dbReference type="PANTHER" id="PTHR23150">
    <property type="entry name" value="SULFATASE MODIFYING FACTOR 1, 2"/>
    <property type="match status" value="1"/>
</dbReference>
<reference evidence="3" key="1">
    <citation type="submission" date="2017-10" db="EMBL/GenBank/DDBJ databases">
        <authorList>
            <person name="Frank J."/>
        </authorList>
    </citation>
    <scope>NUCLEOTIDE SEQUENCE [LARGE SCALE GENOMIC DNA]</scope>
</reference>
<gene>
    <name evidence="2" type="primary">sumf1</name>
    <name evidence="2" type="ORF">KSMBR1_3014</name>
</gene>
<dbReference type="PANTHER" id="PTHR23150:SF19">
    <property type="entry name" value="FORMYLGLYCINE-GENERATING ENZYME"/>
    <property type="match status" value="1"/>
</dbReference>
<dbReference type="InterPro" id="IPR042095">
    <property type="entry name" value="SUMF_sf"/>
</dbReference>